<sequence>MKQTQDLINSFDDRIVALRKEITEAIIDLLKSNDITVVTLDEEPDHLSYVVWFDDDGCGHDCVVQTVMLDGETDFEIEVYSECMGYTLTLSSKDHDFACTNVHWLSDILTSIDYTLTKENEEKNGN</sequence>
<dbReference type="eggNOG" id="ENOG502ZQ4Z">
    <property type="taxonomic scope" value="Bacteria"/>
</dbReference>
<organism evidence="1 2">
    <name type="scientific">Mucinivorans hirudinis</name>
    <dbReference type="NCBI Taxonomy" id="1433126"/>
    <lineage>
        <taxon>Bacteria</taxon>
        <taxon>Pseudomonadati</taxon>
        <taxon>Bacteroidota</taxon>
        <taxon>Bacteroidia</taxon>
        <taxon>Bacteroidales</taxon>
        <taxon>Rikenellaceae</taxon>
        <taxon>Mucinivorans</taxon>
    </lineage>
</organism>
<name>A0A060R9T5_9BACT</name>
<proteinExistence type="predicted"/>
<dbReference type="EMBL" id="HG934468">
    <property type="protein sequence ID" value="CDN32365.1"/>
    <property type="molecule type" value="Genomic_DNA"/>
</dbReference>
<protein>
    <submittedName>
        <fullName evidence="1">Uncharacterized protein</fullName>
    </submittedName>
</protein>
<keyword evidence="2" id="KW-1185">Reference proteome</keyword>
<evidence type="ECO:0000313" key="1">
    <source>
        <dbReference type="EMBL" id="CDN32365.1"/>
    </source>
</evidence>
<gene>
    <name evidence="1" type="ORF">BN938_2293</name>
</gene>
<reference evidence="1 2" key="1">
    <citation type="journal article" date="2015" name="Genome Announc.">
        <title>Complete Genome Sequence of the Novel Leech Symbiont Mucinivorans hirudinis M3T.</title>
        <authorList>
            <person name="Nelson M.C."/>
            <person name="Bomar L."/>
            <person name="Graf J."/>
        </authorList>
    </citation>
    <scope>NUCLEOTIDE SEQUENCE [LARGE SCALE GENOMIC DNA]</scope>
    <source>
        <strain evidence="2">M3</strain>
    </source>
</reference>
<dbReference type="AlphaFoldDB" id="A0A060R9T5"/>
<evidence type="ECO:0000313" key="2">
    <source>
        <dbReference type="Proteomes" id="UP000027616"/>
    </source>
</evidence>
<accession>A0A060R9T5</accession>
<dbReference type="OrthoDB" id="1031815at2"/>
<dbReference type="KEGG" id="rbc:BN938_2293"/>
<dbReference type="HOGENOM" id="CLU_2012703_0_0_10"/>
<dbReference type="Proteomes" id="UP000027616">
    <property type="component" value="Chromosome I"/>
</dbReference>
<dbReference type="STRING" id="1433126.BN938_2293"/>